<dbReference type="EMBL" id="CAFBLP010000044">
    <property type="protein sequence ID" value="CAB4883333.1"/>
    <property type="molecule type" value="Genomic_DNA"/>
</dbReference>
<dbReference type="Pfam" id="PF00085">
    <property type="entry name" value="Thioredoxin"/>
    <property type="match status" value="1"/>
</dbReference>
<proteinExistence type="predicted"/>
<name>A0A6J7EVA9_9ZZZZ</name>
<evidence type="ECO:0000313" key="2">
    <source>
        <dbReference type="EMBL" id="CAB4883333.1"/>
    </source>
</evidence>
<accession>A0A6J7EVA9</accession>
<sequence>MQLLIAAVLVVVVAGVALLLQRKRSVDPPTQNRWQVPAQLDRGDFAQASGEWLVVTFTSSSCQTCADVKRKAAVLASGEVSVVDVDYATQRALHERYNIDAVPTLVIADGDGVVRKSFLGPVTATDLWAACAEARNPGSSPEPDLGQQR</sequence>
<gene>
    <name evidence="2" type="ORF">UFOPK3376_01780</name>
</gene>
<organism evidence="2">
    <name type="scientific">freshwater metagenome</name>
    <dbReference type="NCBI Taxonomy" id="449393"/>
    <lineage>
        <taxon>unclassified sequences</taxon>
        <taxon>metagenomes</taxon>
        <taxon>ecological metagenomes</taxon>
    </lineage>
</organism>
<reference evidence="2" key="1">
    <citation type="submission" date="2020-05" db="EMBL/GenBank/DDBJ databases">
        <authorList>
            <person name="Chiriac C."/>
            <person name="Salcher M."/>
            <person name="Ghai R."/>
            <person name="Kavagutti S V."/>
        </authorList>
    </citation>
    <scope>NUCLEOTIDE SEQUENCE</scope>
</reference>
<dbReference type="Gene3D" id="3.40.30.10">
    <property type="entry name" value="Glutaredoxin"/>
    <property type="match status" value="1"/>
</dbReference>
<protein>
    <submittedName>
        <fullName evidence="2">Unannotated protein</fullName>
    </submittedName>
</protein>
<dbReference type="AlphaFoldDB" id="A0A6J7EVA9"/>
<dbReference type="SUPFAM" id="SSF52833">
    <property type="entry name" value="Thioredoxin-like"/>
    <property type="match status" value="1"/>
</dbReference>
<dbReference type="CDD" id="cd02947">
    <property type="entry name" value="TRX_family"/>
    <property type="match status" value="1"/>
</dbReference>
<dbReference type="InterPro" id="IPR013766">
    <property type="entry name" value="Thioredoxin_domain"/>
</dbReference>
<evidence type="ECO:0000259" key="1">
    <source>
        <dbReference type="Pfam" id="PF00085"/>
    </source>
</evidence>
<dbReference type="InterPro" id="IPR036249">
    <property type="entry name" value="Thioredoxin-like_sf"/>
</dbReference>
<feature type="domain" description="Thioredoxin" evidence="1">
    <location>
        <begin position="50"/>
        <end position="129"/>
    </location>
</feature>